<comment type="caution">
    <text evidence="1">The sequence shown here is derived from an EMBL/GenBank/DDBJ whole genome shotgun (WGS) entry which is preliminary data.</text>
</comment>
<name>A0ABT7QM84_9GAMM</name>
<accession>A0ABT7QM84</accession>
<dbReference type="SUPFAM" id="SSF56784">
    <property type="entry name" value="HAD-like"/>
    <property type="match status" value="1"/>
</dbReference>
<reference evidence="1" key="2">
    <citation type="journal article" date="2023" name="Microbiome">
        <title>Synthase-selected sorting approach identifies a beta-lactone synthase in a nudibranch symbiotic bacterium.</title>
        <authorList>
            <person name="Dzunkova M."/>
            <person name="La Clair J.J."/>
            <person name="Tyml T."/>
            <person name="Doud D."/>
            <person name="Schulz F."/>
            <person name="Piquer-Esteban S."/>
            <person name="Porcel Sanchis D."/>
            <person name="Osborn A."/>
            <person name="Robinson D."/>
            <person name="Louie K.B."/>
            <person name="Bowen B.P."/>
            <person name="Bowers R.M."/>
            <person name="Lee J."/>
            <person name="Arnau V."/>
            <person name="Diaz-Villanueva W."/>
            <person name="Stepanauskas R."/>
            <person name="Gosliner T."/>
            <person name="Date S.V."/>
            <person name="Northen T.R."/>
            <person name="Cheng J.F."/>
            <person name="Burkart M.D."/>
            <person name="Woyke T."/>
        </authorList>
    </citation>
    <scope>NUCLEOTIDE SEQUENCE</scope>
    <source>
        <strain evidence="1">Df01</strain>
    </source>
</reference>
<reference evidence="1" key="1">
    <citation type="submission" date="2022-08" db="EMBL/GenBank/DDBJ databases">
        <authorList>
            <person name="Dzunkova M."/>
            <person name="La Clair J."/>
            <person name="Tyml T."/>
            <person name="Doud D."/>
            <person name="Schulz F."/>
            <person name="Piquer S."/>
            <person name="Porcel Sanchis D."/>
            <person name="Osborn A."/>
            <person name="Robinson D."/>
            <person name="Louie K.B."/>
            <person name="Bowen B.P."/>
            <person name="Bowers R."/>
            <person name="Lee J."/>
            <person name="Arnau Llombart V."/>
            <person name="Diaz Villanueva W."/>
            <person name="Gosliner T."/>
            <person name="Northen T."/>
            <person name="Cheng J.-F."/>
            <person name="Burkart M.D."/>
            <person name="Woyke T."/>
        </authorList>
    </citation>
    <scope>NUCLEOTIDE SEQUENCE</scope>
    <source>
        <strain evidence="1">Df01</strain>
    </source>
</reference>
<keyword evidence="2" id="KW-1185">Reference proteome</keyword>
<evidence type="ECO:0000313" key="1">
    <source>
        <dbReference type="EMBL" id="MDM5147814.1"/>
    </source>
</evidence>
<sequence>MTMPLLTVAVSSRALFDFEEENEIFKLHGEEAYVQTQLDRLERVAKPGVAFLLAKKLLAMNNHGEKRVEIIVLSRNDPVTGLRVFRAIAENGLNIQCGCFVRGRSPFRYLPACGANLFLSAFADDVRAALENGIPAAHVKGGDSLRAEELVNIATPLTTPIAKKKTSITETIDESKELRIAFDGDAVLFGDESERVYQEQGLDAFQQQEKEMVAAPLQPGPFKPFLEKLKKLRQASSNSIRTALVTARGAPAHERPIRTLMEWGLEVDEAMFLSGKNKKEFLRAFNPDFFFDDQVRNVEGILEAGHVPTGIKNEKN</sequence>
<dbReference type="Proteomes" id="UP001168167">
    <property type="component" value="Unassembled WGS sequence"/>
</dbReference>
<dbReference type="Pfam" id="PF06189">
    <property type="entry name" value="5-nucleotidase"/>
    <property type="match status" value="1"/>
</dbReference>
<proteinExistence type="predicted"/>
<dbReference type="InterPro" id="IPR036412">
    <property type="entry name" value="HAD-like_sf"/>
</dbReference>
<dbReference type="PANTHER" id="PTHR31367:SF5">
    <property type="entry name" value="CYTOSOLIC 5'-NUCLEOTIDASE 1A"/>
    <property type="match status" value="1"/>
</dbReference>
<organism evidence="1 2">
    <name type="scientific">Candidatus Doriopsillibacter californiensis</name>
    <dbReference type="NCBI Taxonomy" id="2970740"/>
    <lineage>
        <taxon>Bacteria</taxon>
        <taxon>Pseudomonadati</taxon>
        <taxon>Pseudomonadota</taxon>
        <taxon>Gammaproteobacteria</taxon>
        <taxon>Candidatus Tethybacterales</taxon>
        <taxon>Candidatus Persebacteraceae</taxon>
        <taxon>Candidatus Doriopsillibacter</taxon>
    </lineage>
</organism>
<dbReference type="InterPro" id="IPR010394">
    <property type="entry name" value="5-nucleotidase"/>
</dbReference>
<dbReference type="EMBL" id="JANQAO010000003">
    <property type="protein sequence ID" value="MDM5147814.1"/>
    <property type="molecule type" value="Genomic_DNA"/>
</dbReference>
<protein>
    <submittedName>
        <fullName evidence="1">5'-nucleotidase</fullName>
    </submittedName>
</protein>
<gene>
    <name evidence="1" type="ORF">NQX30_05465</name>
</gene>
<dbReference type="PANTHER" id="PTHR31367">
    <property type="entry name" value="CYTOSOLIC 5'-NUCLEOTIDASE 1 FAMILY MEMBER"/>
    <property type="match status" value="1"/>
</dbReference>
<evidence type="ECO:0000313" key="2">
    <source>
        <dbReference type="Proteomes" id="UP001168167"/>
    </source>
</evidence>